<dbReference type="KEGG" id="dpf:ON006_07790"/>
<dbReference type="RefSeq" id="WP_244819042.1">
    <property type="nucleotide sequence ID" value="NZ_CP112998.1"/>
</dbReference>
<evidence type="ECO:0000259" key="2">
    <source>
        <dbReference type="Pfam" id="PF18962"/>
    </source>
</evidence>
<dbReference type="AlphaFoldDB" id="A0A9E8NC29"/>
<name>A0A9E8NC29_9BACT</name>
<feature type="signal peptide" evidence="1">
    <location>
        <begin position="1"/>
        <end position="19"/>
    </location>
</feature>
<dbReference type="PANTHER" id="PTHR42754:SF1">
    <property type="entry name" value="LIPOPROTEIN"/>
    <property type="match status" value="1"/>
</dbReference>
<keyword evidence="1" id="KW-0732">Signal</keyword>
<feature type="domain" description="Secretion system C-terminal sorting" evidence="2">
    <location>
        <begin position="546"/>
        <end position="616"/>
    </location>
</feature>
<dbReference type="NCBIfam" id="TIGR04183">
    <property type="entry name" value="Por_Secre_tail"/>
    <property type="match status" value="1"/>
</dbReference>
<feature type="chain" id="PRO_5038585448" evidence="1">
    <location>
        <begin position="20"/>
        <end position="618"/>
    </location>
</feature>
<dbReference type="Proteomes" id="UP001164653">
    <property type="component" value="Chromosome"/>
</dbReference>
<gene>
    <name evidence="3" type="ORF">ON006_07790</name>
</gene>
<dbReference type="Pfam" id="PF18962">
    <property type="entry name" value="Por_Secre_tail"/>
    <property type="match status" value="1"/>
</dbReference>
<proteinExistence type="predicted"/>
<keyword evidence="4" id="KW-1185">Reference proteome</keyword>
<evidence type="ECO:0000313" key="3">
    <source>
        <dbReference type="EMBL" id="WAC13850.1"/>
    </source>
</evidence>
<protein>
    <submittedName>
        <fullName evidence="3">T9SS type A sorting domain-containing protein</fullName>
    </submittedName>
</protein>
<dbReference type="PANTHER" id="PTHR42754">
    <property type="entry name" value="ENDOGLUCANASE"/>
    <property type="match status" value="1"/>
</dbReference>
<dbReference type="NCBIfam" id="TIGR02608">
    <property type="entry name" value="delta_60_rpt"/>
    <property type="match status" value="7"/>
</dbReference>
<dbReference type="InterPro" id="IPR013431">
    <property type="entry name" value="Delta_60_rpt"/>
</dbReference>
<accession>A0A9E8NC29</accession>
<evidence type="ECO:0000313" key="4">
    <source>
        <dbReference type="Proteomes" id="UP001164653"/>
    </source>
</evidence>
<dbReference type="SUPFAM" id="SSF63829">
    <property type="entry name" value="Calcium-dependent phosphotriesterase"/>
    <property type="match status" value="1"/>
</dbReference>
<dbReference type="Gene3D" id="2.80.10.50">
    <property type="match status" value="3"/>
</dbReference>
<dbReference type="EMBL" id="CP112998">
    <property type="protein sequence ID" value="WAC13850.1"/>
    <property type="molecule type" value="Genomic_DNA"/>
</dbReference>
<sequence length="618" mass="67199">MKRFYYLILVLIWPAICLAQPGSLDQTFGQGGKVVTGVTVPHNLINKILIQEDGKTVAIGYSTQVQYAGQFCLIRYNSDGSLDNSFGVNGVVETQFGTNEDVASSGVIQPDGKIIASGYTWNGSNHDFAMVRYEKDGSIDLTFGVAGVVKTDFYGENEQANSIALQPDGKVIIAGYSQDLANFDINIALARYSSDGVLDSEFGDNGKVIIGLGQTGVLGEADAWQLARGIALQQDGEILLTGFTELLNDANQAPEDVLMLLRIKNTGRLDDGFGVNGVVTTKIGFKDVGSSVDIQADGKIIVLGTTRPVFGGYDDMLLVRYKSTGELDNSFGNNGIVKTVFSNTDDVGGSLALQSDQKIVAVGFTAVNNGSTLDFAMARYNTDGTLDNSFDGDGKVTTDFNGNWDVGTCLAIQNNGKIVIGGYTFVNNDHKFAIAKYNNDAALPVTLATFDAIKQENHVLLRWKTTSEENSDRIEVHRSVDGKKWDTIGSIKTSIDSQREKEYELLDQKPNAGKNLYRLRMTDLDESFSYSRIRSVLMDQGEFVKVYPNPASGTLKIHLVNKGNVANSELLNHLGRQVYHSREFAEEINLEGISSGMYSLVLTFSNGSKYSSKVVVEK</sequence>
<dbReference type="InterPro" id="IPR026444">
    <property type="entry name" value="Secre_tail"/>
</dbReference>
<organism evidence="3 4">
    <name type="scientific">Dyadobacter pollutisoli</name>
    <dbReference type="NCBI Taxonomy" id="2910158"/>
    <lineage>
        <taxon>Bacteria</taxon>
        <taxon>Pseudomonadati</taxon>
        <taxon>Bacteroidota</taxon>
        <taxon>Cytophagia</taxon>
        <taxon>Cytophagales</taxon>
        <taxon>Spirosomataceae</taxon>
        <taxon>Dyadobacter</taxon>
    </lineage>
</organism>
<reference evidence="3" key="1">
    <citation type="submission" date="2022-11" db="EMBL/GenBank/DDBJ databases">
        <title>Dyadobacter pollutisoli sp. nov., isolated from plastic dumped soil.</title>
        <authorList>
            <person name="Kim J.M."/>
            <person name="Kim K.R."/>
            <person name="Lee J.K."/>
            <person name="Hao L."/>
            <person name="Jeon C.O."/>
        </authorList>
    </citation>
    <scope>NUCLEOTIDE SEQUENCE</scope>
    <source>
        <strain evidence="3">U1</strain>
    </source>
</reference>
<dbReference type="Pfam" id="PF17164">
    <property type="entry name" value="DUF5122"/>
    <property type="match status" value="6"/>
</dbReference>
<evidence type="ECO:0000256" key="1">
    <source>
        <dbReference type="SAM" id="SignalP"/>
    </source>
</evidence>